<evidence type="ECO:0000313" key="3">
    <source>
        <dbReference type="Proteomes" id="UP001497744"/>
    </source>
</evidence>
<dbReference type="EMBL" id="BPLF01000001">
    <property type="protein sequence ID" value="GIX61078.1"/>
    <property type="molecule type" value="Genomic_DNA"/>
</dbReference>
<dbReference type="Proteomes" id="UP001497744">
    <property type="component" value="Unassembled WGS sequence"/>
</dbReference>
<feature type="compositionally biased region" description="Pro residues" evidence="1">
    <location>
        <begin position="26"/>
        <end position="41"/>
    </location>
</feature>
<name>A0AAV4LLR4_BABCB</name>
<protein>
    <submittedName>
        <fullName evidence="2">Reactive oxygen species modulator 1, putative</fullName>
    </submittedName>
</protein>
<keyword evidence="3" id="KW-1185">Reference proteome</keyword>
<organism evidence="2 3">
    <name type="scientific">Babesia caballi</name>
    <dbReference type="NCBI Taxonomy" id="5871"/>
    <lineage>
        <taxon>Eukaryota</taxon>
        <taxon>Sar</taxon>
        <taxon>Alveolata</taxon>
        <taxon>Apicomplexa</taxon>
        <taxon>Aconoidasida</taxon>
        <taxon>Piroplasmida</taxon>
        <taxon>Babesiidae</taxon>
        <taxon>Babesia</taxon>
    </lineage>
</organism>
<evidence type="ECO:0000313" key="2">
    <source>
        <dbReference type="EMBL" id="GIX61078.1"/>
    </source>
</evidence>
<feature type="region of interest" description="Disordered" evidence="1">
    <location>
        <begin position="1"/>
        <end position="49"/>
    </location>
</feature>
<evidence type="ECO:0000256" key="1">
    <source>
        <dbReference type="SAM" id="MobiDB-lite"/>
    </source>
</evidence>
<sequence>MWQYFSGGSGTTQTPPVSSKYDDKVPPPPSGGAFVPPPKPPRGVKSLSGSDVEFKGFSAPPKVTGKSACAKLH</sequence>
<comment type="caution">
    <text evidence="2">The sequence shown here is derived from an EMBL/GenBank/DDBJ whole genome shotgun (WGS) entry which is preliminary data.</text>
</comment>
<reference evidence="2 3" key="1">
    <citation type="submission" date="2021-06" db="EMBL/GenBank/DDBJ databases">
        <title>Genome sequence of Babesia caballi.</title>
        <authorList>
            <person name="Yamagishi J."/>
            <person name="Kidaka T."/>
            <person name="Ochi A."/>
        </authorList>
    </citation>
    <scope>NUCLEOTIDE SEQUENCE [LARGE SCALE GENOMIC DNA]</scope>
    <source>
        <strain evidence="2">USDA-D6B2</strain>
    </source>
</reference>
<proteinExistence type="predicted"/>
<gene>
    <name evidence="2" type="ORF">BcabD6B2_05130</name>
</gene>
<accession>A0AAV4LLR4</accession>
<dbReference type="GeneID" id="94192561"/>
<dbReference type="AlphaFoldDB" id="A0AAV4LLR4"/>
<dbReference type="RefSeq" id="XP_067713149.1">
    <property type="nucleotide sequence ID" value="XM_067857048.1"/>
</dbReference>